<evidence type="ECO:0000313" key="2">
    <source>
        <dbReference type="EMBL" id="QDS76180.1"/>
    </source>
</evidence>
<dbReference type="Pfam" id="PF00106">
    <property type="entry name" value="adh_short"/>
    <property type="match status" value="1"/>
</dbReference>
<protein>
    <recommendedName>
        <fullName evidence="4">Ketoreductase (KR) domain-containing protein</fullName>
    </recommendedName>
</protein>
<proteinExistence type="predicted"/>
<accession>A0A517LKL6</accession>
<dbReference type="Proteomes" id="UP000316270">
    <property type="component" value="Chromosome 14"/>
</dbReference>
<dbReference type="InterPro" id="IPR002347">
    <property type="entry name" value="SDR_fam"/>
</dbReference>
<dbReference type="InterPro" id="IPR036291">
    <property type="entry name" value="NAD(P)-bd_dom_sf"/>
</dbReference>
<name>A0A517LKL6_9PEZI</name>
<sequence>MLFVVNLLKSQYGVSVPILKGSFESQIVIVTGRISGLGFEAARHAVRLDAAKVILACRTISKGVEARRLIVESTNKTGVIEVWNLDFPSYASVREFDFNKASTLPRLDVLLENAGISTRRFELSEDNESTMSTNILSTFFLAFLLLPRLKETARKYGGKGLSGRYFDALNDERKANMSTRDAVSKLLEILILRQIVSMHCPPGYPVVLNLVAPGFCRSGLAKEMGVLVHAMYYALDARTAELGGHCLILAAQAG</sequence>
<dbReference type="GO" id="GO:0016491">
    <property type="term" value="F:oxidoreductase activity"/>
    <property type="evidence" value="ECO:0007669"/>
    <property type="project" value="UniProtKB-KW"/>
</dbReference>
<evidence type="ECO:0008006" key="4">
    <source>
        <dbReference type="Google" id="ProtNLM"/>
    </source>
</evidence>
<keyword evidence="1" id="KW-0560">Oxidoreductase</keyword>
<dbReference type="SUPFAM" id="SSF51735">
    <property type="entry name" value="NAD(P)-binding Rossmann-fold domains"/>
    <property type="match status" value="1"/>
</dbReference>
<dbReference type="STRING" id="50376.A0A517LKL6"/>
<dbReference type="PANTHER" id="PTHR43157:SF31">
    <property type="entry name" value="PHOSPHATIDYLINOSITOL-GLYCAN BIOSYNTHESIS CLASS F PROTEIN"/>
    <property type="match status" value="1"/>
</dbReference>
<evidence type="ECO:0000256" key="1">
    <source>
        <dbReference type="ARBA" id="ARBA00023002"/>
    </source>
</evidence>
<dbReference type="OrthoDB" id="542013at2759"/>
<dbReference type="Gene3D" id="3.40.50.720">
    <property type="entry name" value="NAD(P)-binding Rossmann-like Domain"/>
    <property type="match status" value="1"/>
</dbReference>
<dbReference type="PRINTS" id="PR00081">
    <property type="entry name" value="GDHRDH"/>
</dbReference>
<dbReference type="PANTHER" id="PTHR43157">
    <property type="entry name" value="PHOSPHATIDYLINOSITOL-GLYCAN BIOSYNTHESIS CLASS F PROTEIN-RELATED"/>
    <property type="match status" value="1"/>
</dbReference>
<evidence type="ECO:0000313" key="3">
    <source>
        <dbReference type="Proteomes" id="UP000316270"/>
    </source>
</evidence>
<gene>
    <name evidence="2" type="ORF">FKW77_008014</name>
</gene>
<dbReference type="AlphaFoldDB" id="A0A517LKL6"/>
<keyword evidence="3" id="KW-1185">Reference proteome</keyword>
<reference evidence="2 3" key="1">
    <citation type="submission" date="2019-07" db="EMBL/GenBank/DDBJ databases">
        <title>Finished genome of Venturia effusa.</title>
        <authorList>
            <person name="Young C.A."/>
            <person name="Cox M.P."/>
            <person name="Ganley A.R.D."/>
            <person name="David W.J."/>
        </authorList>
    </citation>
    <scope>NUCLEOTIDE SEQUENCE [LARGE SCALE GENOMIC DNA]</scope>
    <source>
        <strain evidence="3">albino</strain>
    </source>
</reference>
<organism evidence="2 3">
    <name type="scientific">Venturia effusa</name>
    <dbReference type="NCBI Taxonomy" id="50376"/>
    <lineage>
        <taxon>Eukaryota</taxon>
        <taxon>Fungi</taxon>
        <taxon>Dikarya</taxon>
        <taxon>Ascomycota</taxon>
        <taxon>Pezizomycotina</taxon>
        <taxon>Dothideomycetes</taxon>
        <taxon>Pleosporomycetidae</taxon>
        <taxon>Venturiales</taxon>
        <taxon>Venturiaceae</taxon>
        <taxon>Venturia</taxon>
    </lineage>
</organism>
<dbReference type="EMBL" id="CP042198">
    <property type="protein sequence ID" value="QDS76180.1"/>
    <property type="molecule type" value="Genomic_DNA"/>
</dbReference>